<sequence>MDRHIVNLVEKVDRAWVDYSVAKCAYTTYKMSIFYRERNPEIQEWGDKQYHSAVEGLLQQKELLQLLQQRAPIKLPEAVSRVVQFDFLSPDLDRQHREIKDLRAALAAKNGHTSSVLSPISVDAYIPSIEGRSLWGEETSALSDIVAVERRGTLHGEDTAPYERENKKIGTIVAGPDKD</sequence>
<evidence type="ECO:0000313" key="2">
    <source>
        <dbReference type="Proteomes" id="UP001273209"/>
    </source>
</evidence>
<dbReference type="EMBL" id="JAWRVG010000003">
    <property type="protein sequence ID" value="KAK4083716.1"/>
    <property type="molecule type" value="Genomic_DNA"/>
</dbReference>
<proteinExistence type="predicted"/>
<comment type="caution">
    <text evidence="1">The sequence shown here is derived from an EMBL/GenBank/DDBJ whole genome shotgun (WGS) entry which is preliminary data.</text>
</comment>
<dbReference type="RefSeq" id="XP_062759717.1">
    <property type="nucleotide sequence ID" value="XM_062895441.1"/>
</dbReference>
<gene>
    <name evidence="1" type="ORF">Triagg1_1378</name>
</gene>
<name>A0AAE1IKN4_9HYPO</name>
<keyword evidence="2" id="KW-1185">Reference proteome</keyword>
<organism evidence="1 2">
    <name type="scientific">Trichoderma aggressivum f. europaeum</name>
    <dbReference type="NCBI Taxonomy" id="173218"/>
    <lineage>
        <taxon>Eukaryota</taxon>
        <taxon>Fungi</taxon>
        <taxon>Dikarya</taxon>
        <taxon>Ascomycota</taxon>
        <taxon>Pezizomycotina</taxon>
        <taxon>Sordariomycetes</taxon>
        <taxon>Hypocreomycetidae</taxon>
        <taxon>Hypocreales</taxon>
        <taxon>Hypocreaceae</taxon>
        <taxon>Trichoderma</taxon>
    </lineage>
</organism>
<dbReference type="GeneID" id="87915346"/>
<dbReference type="AlphaFoldDB" id="A0AAE1IKN4"/>
<reference evidence="1" key="1">
    <citation type="submission" date="2023-11" db="EMBL/GenBank/DDBJ databases">
        <title>The genome sequences of three competitors of mushroom-forming fungi.</title>
        <authorList>
            <person name="Beijen E."/>
            <person name="Ohm R.A."/>
        </authorList>
    </citation>
    <scope>NUCLEOTIDE SEQUENCE</scope>
    <source>
        <strain evidence="1">CBS 100526</strain>
    </source>
</reference>
<evidence type="ECO:0000313" key="1">
    <source>
        <dbReference type="EMBL" id="KAK4083716.1"/>
    </source>
</evidence>
<dbReference type="Proteomes" id="UP001273209">
    <property type="component" value="Unassembled WGS sequence"/>
</dbReference>
<accession>A0AAE1IKN4</accession>
<protein>
    <submittedName>
        <fullName evidence="1">Uncharacterized protein</fullName>
    </submittedName>
</protein>